<sequence>MKADANLKLVSDTLENLARTADQITETLSEEEQRQIEEYMARTHELFEKAYPLADRLEAGLAGIGARSESSTEMKCAKVELPTIPIPIFSGKISKFGIFLALFNASLHSQRFTNLQKFNHLLQSLKGEAKEAIRRYAVSDEN</sequence>
<evidence type="ECO:0000313" key="3">
    <source>
        <dbReference type="WBParaSite" id="HPLM_0000460901-mRNA-1"/>
    </source>
</evidence>
<dbReference type="InterPro" id="IPR005312">
    <property type="entry name" value="DUF1759"/>
</dbReference>
<dbReference type="OrthoDB" id="5864015at2759"/>
<accession>A0A0N4W424</accession>
<dbReference type="EMBL" id="UZAF01016228">
    <property type="protein sequence ID" value="VDO23603.1"/>
    <property type="molecule type" value="Genomic_DNA"/>
</dbReference>
<dbReference type="WBParaSite" id="HPLM_0000460901-mRNA-1">
    <property type="protein sequence ID" value="HPLM_0000460901-mRNA-1"/>
    <property type="gene ID" value="HPLM_0000460901"/>
</dbReference>
<reference evidence="1 2" key="2">
    <citation type="submission" date="2018-11" db="EMBL/GenBank/DDBJ databases">
        <authorList>
            <consortium name="Pathogen Informatics"/>
        </authorList>
    </citation>
    <scope>NUCLEOTIDE SEQUENCE [LARGE SCALE GENOMIC DNA]</scope>
    <source>
        <strain evidence="1 2">MHpl1</strain>
    </source>
</reference>
<evidence type="ECO:0000313" key="2">
    <source>
        <dbReference type="Proteomes" id="UP000268014"/>
    </source>
</evidence>
<dbReference type="Pfam" id="PF03564">
    <property type="entry name" value="DUF1759"/>
    <property type="match status" value="1"/>
</dbReference>
<dbReference type="AlphaFoldDB" id="A0A0N4W424"/>
<evidence type="ECO:0000313" key="1">
    <source>
        <dbReference type="EMBL" id="VDO23603.1"/>
    </source>
</evidence>
<keyword evidence="2" id="KW-1185">Reference proteome</keyword>
<organism evidence="3">
    <name type="scientific">Haemonchus placei</name>
    <name type="common">Barber's pole worm</name>
    <dbReference type="NCBI Taxonomy" id="6290"/>
    <lineage>
        <taxon>Eukaryota</taxon>
        <taxon>Metazoa</taxon>
        <taxon>Ecdysozoa</taxon>
        <taxon>Nematoda</taxon>
        <taxon>Chromadorea</taxon>
        <taxon>Rhabditida</taxon>
        <taxon>Rhabditina</taxon>
        <taxon>Rhabditomorpha</taxon>
        <taxon>Strongyloidea</taxon>
        <taxon>Trichostrongylidae</taxon>
        <taxon>Haemonchus</taxon>
    </lineage>
</organism>
<gene>
    <name evidence="1" type="ORF">HPLM_LOCUS4601</name>
</gene>
<protein>
    <submittedName>
        <fullName evidence="3">LXG domain-containing protein</fullName>
    </submittedName>
</protein>
<reference evidence="3" key="1">
    <citation type="submission" date="2017-02" db="UniProtKB">
        <authorList>
            <consortium name="WormBaseParasite"/>
        </authorList>
    </citation>
    <scope>IDENTIFICATION</scope>
</reference>
<proteinExistence type="predicted"/>
<name>A0A0N4W424_HAEPC</name>
<dbReference type="Proteomes" id="UP000268014">
    <property type="component" value="Unassembled WGS sequence"/>
</dbReference>